<comment type="caution">
    <text evidence="1">The sequence shown here is derived from an EMBL/GenBank/DDBJ whole genome shotgun (WGS) entry which is preliminary data.</text>
</comment>
<keyword evidence="2" id="KW-1185">Reference proteome</keyword>
<reference evidence="1 2" key="1">
    <citation type="submission" date="2016-09" db="EMBL/GenBank/DDBJ databases">
        <title>Complete genome of Desulfosporosinus sp. OL.</title>
        <authorList>
            <person name="Mardanov A."/>
            <person name="Beletsky A."/>
            <person name="Panova A."/>
            <person name="Karnachuk O."/>
            <person name="Ravin N."/>
        </authorList>
    </citation>
    <scope>NUCLEOTIDE SEQUENCE [LARGE SCALE GENOMIC DNA]</scope>
    <source>
        <strain evidence="1 2">OL</strain>
    </source>
</reference>
<gene>
    <name evidence="1" type="ORF">DSOL_5403</name>
</gene>
<proteinExistence type="predicted"/>
<dbReference type="STRING" id="1888891.DSOL_5403"/>
<evidence type="ECO:0008006" key="3">
    <source>
        <dbReference type="Google" id="ProtNLM"/>
    </source>
</evidence>
<evidence type="ECO:0000313" key="2">
    <source>
        <dbReference type="Proteomes" id="UP000186102"/>
    </source>
</evidence>
<organism evidence="1 2">
    <name type="scientific">Desulfosporosinus metallidurans</name>
    <dbReference type="NCBI Taxonomy" id="1888891"/>
    <lineage>
        <taxon>Bacteria</taxon>
        <taxon>Bacillati</taxon>
        <taxon>Bacillota</taxon>
        <taxon>Clostridia</taxon>
        <taxon>Eubacteriales</taxon>
        <taxon>Desulfitobacteriaceae</taxon>
        <taxon>Desulfosporosinus</taxon>
    </lineage>
</organism>
<dbReference type="Proteomes" id="UP000186102">
    <property type="component" value="Unassembled WGS sequence"/>
</dbReference>
<name>A0A1Q8QBX1_9FIRM</name>
<evidence type="ECO:0000313" key="1">
    <source>
        <dbReference type="EMBL" id="OLN24792.1"/>
    </source>
</evidence>
<protein>
    <recommendedName>
        <fullName evidence="3">Core-binding (CB) domain-containing protein</fullName>
    </recommendedName>
</protein>
<accession>A0A1Q8QBX1</accession>
<dbReference type="AlphaFoldDB" id="A0A1Q8QBX1"/>
<dbReference type="EMBL" id="MLBF01000160">
    <property type="protein sequence ID" value="OLN24792.1"/>
    <property type="molecule type" value="Genomic_DNA"/>
</dbReference>
<dbReference type="RefSeq" id="WP_207649686.1">
    <property type="nucleotide sequence ID" value="NZ_MLBF01000160.1"/>
</dbReference>
<sequence length="183" mass="21279">MEKKYKSVEALTHGLLEQLQSKFYGKDTLNNYRKILKTLALYMQQDKIPAYSPEIGNAFIEDYTSTHEISDSFQSMIRTIIGRLSDYNDGRKYSCQRKKSPVKLPENYAVLLEDYLSFCEHSGNRAGTIKGKRKSCEDFLIFLITLECNDIEDISSTQICKACLMFHNKDAWAVIRMFLKYCY</sequence>